<evidence type="ECO:0000256" key="1">
    <source>
        <dbReference type="SAM" id="MobiDB-lite"/>
    </source>
</evidence>
<evidence type="ECO:0000313" key="2">
    <source>
        <dbReference type="EMBL" id="SEQ46036.1"/>
    </source>
</evidence>
<accession>A0A1H9G7D4</accession>
<organism evidence="2 3">
    <name type="scientific">Lentzea albida</name>
    <dbReference type="NCBI Taxonomy" id="65499"/>
    <lineage>
        <taxon>Bacteria</taxon>
        <taxon>Bacillati</taxon>
        <taxon>Actinomycetota</taxon>
        <taxon>Actinomycetes</taxon>
        <taxon>Pseudonocardiales</taxon>
        <taxon>Pseudonocardiaceae</taxon>
        <taxon>Lentzea</taxon>
    </lineage>
</organism>
<feature type="compositionally biased region" description="Polar residues" evidence="1">
    <location>
        <begin position="74"/>
        <end position="86"/>
    </location>
</feature>
<dbReference type="Proteomes" id="UP000199503">
    <property type="component" value="Unassembled WGS sequence"/>
</dbReference>
<reference evidence="3" key="1">
    <citation type="submission" date="2016-10" db="EMBL/GenBank/DDBJ databases">
        <authorList>
            <person name="Varghese N."/>
            <person name="Submissions S."/>
        </authorList>
    </citation>
    <scope>NUCLEOTIDE SEQUENCE [LARGE SCALE GENOMIC DNA]</scope>
    <source>
        <strain evidence="3">DSM 44437</strain>
    </source>
</reference>
<sequence length="240" mass="24844">MFDPPAPHTLGTATRASPSAAEPDAPWRTPAFPPGDAPPLAPTGHPVHPDHPEAHGHNRHRGHLDAPPSHTAGPAQQTARSHTARQCGQAAVFEPRSSSLGSLVLVVVNPVLCNGFSHPALRAACATAVKSGTDTPAGPVSHRNRCCPNRLGGRSTQRPARTWSTPSSASSGRAVPAFGATRKTQRTPWSSGDSNSGAESSRATRTLSPSALGMSSASTPQPDISHTPERYTPTAQPCSS</sequence>
<protein>
    <submittedName>
        <fullName evidence="2">Uncharacterized protein</fullName>
    </submittedName>
</protein>
<feature type="compositionally biased region" description="Polar residues" evidence="1">
    <location>
        <begin position="203"/>
        <end position="224"/>
    </location>
</feature>
<feature type="region of interest" description="Disordered" evidence="1">
    <location>
        <begin position="1"/>
        <end position="89"/>
    </location>
</feature>
<dbReference type="EMBL" id="FOFV01000003">
    <property type="protein sequence ID" value="SEQ46036.1"/>
    <property type="molecule type" value="Genomic_DNA"/>
</dbReference>
<dbReference type="AlphaFoldDB" id="A0A1H9G7D4"/>
<gene>
    <name evidence="2" type="ORF">SAMN04488000_10313</name>
</gene>
<feature type="compositionally biased region" description="Pro residues" evidence="1">
    <location>
        <begin position="31"/>
        <end position="41"/>
    </location>
</feature>
<feature type="compositionally biased region" description="Low complexity" evidence="1">
    <location>
        <begin position="190"/>
        <end position="201"/>
    </location>
</feature>
<evidence type="ECO:0000313" key="3">
    <source>
        <dbReference type="Proteomes" id="UP000199503"/>
    </source>
</evidence>
<feature type="compositionally biased region" description="Basic and acidic residues" evidence="1">
    <location>
        <begin position="47"/>
        <end position="56"/>
    </location>
</feature>
<feature type="compositionally biased region" description="Polar residues" evidence="1">
    <location>
        <begin position="154"/>
        <end position="171"/>
    </location>
</feature>
<name>A0A1H9G7D4_9PSEU</name>
<feature type="region of interest" description="Disordered" evidence="1">
    <location>
        <begin position="130"/>
        <end position="240"/>
    </location>
</feature>
<keyword evidence="3" id="KW-1185">Reference proteome</keyword>
<proteinExistence type="predicted"/>